<dbReference type="Gene3D" id="3.90.180.10">
    <property type="entry name" value="Medium-chain alcohol dehydrogenases, catalytic domain"/>
    <property type="match status" value="1"/>
</dbReference>
<feature type="compositionally biased region" description="Gly residues" evidence="1">
    <location>
        <begin position="63"/>
        <end position="81"/>
    </location>
</feature>
<dbReference type="SUPFAM" id="SSF51735">
    <property type="entry name" value="NAD(P)-binding Rossmann-fold domains"/>
    <property type="match status" value="1"/>
</dbReference>
<feature type="region of interest" description="Disordered" evidence="1">
    <location>
        <begin position="57"/>
        <end position="81"/>
    </location>
</feature>
<dbReference type="OrthoDB" id="201656at2759"/>
<dbReference type="PANTHER" id="PTHR44013:SF1">
    <property type="entry name" value="ZINC-TYPE ALCOHOL DEHYDROGENASE-LIKE PROTEIN C16A3.02C"/>
    <property type="match status" value="1"/>
</dbReference>
<keyword evidence="3" id="KW-1185">Reference proteome</keyword>
<protein>
    <submittedName>
        <fullName evidence="2">Alcohol dehydrogenase superfamily, zinc-type</fullName>
    </submittedName>
</protein>
<dbReference type="Proteomes" id="UP000078544">
    <property type="component" value="Unassembled WGS sequence"/>
</dbReference>
<dbReference type="AlphaFoldDB" id="A0A167Y501"/>
<organism evidence="2 3">
    <name type="scientific">Moelleriella libera RCEF 2490</name>
    <dbReference type="NCBI Taxonomy" id="1081109"/>
    <lineage>
        <taxon>Eukaryota</taxon>
        <taxon>Fungi</taxon>
        <taxon>Dikarya</taxon>
        <taxon>Ascomycota</taxon>
        <taxon>Pezizomycotina</taxon>
        <taxon>Sordariomycetes</taxon>
        <taxon>Hypocreomycetidae</taxon>
        <taxon>Hypocreales</taxon>
        <taxon>Clavicipitaceae</taxon>
        <taxon>Moelleriella</taxon>
    </lineage>
</organism>
<accession>A0A167Y501</accession>
<dbReference type="InterPro" id="IPR036291">
    <property type="entry name" value="NAD(P)-bd_dom_sf"/>
</dbReference>
<dbReference type="PANTHER" id="PTHR44013">
    <property type="entry name" value="ZINC-TYPE ALCOHOL DEHYDROGENASE-LIKE PROTEIN C16A3.02C"/>
    <property type="match status" value="1"/>
</dbReference>
<evidence type="ECO:0000256" key="1">
    <source>
        <dbReference type="SAM" id="MobiDB-lite"/>
    </source>
</evidence>
<name>A0A167Y501_9HYPO</name>
<comment type="caution">
    <text evidence="2">The sequence shown here is derived from an EMBL/GenBank/DDBJ whole genome shotgun (WGS) entry which is preliminary data.</text>
</comment>
<dbReference type="CDD" id="cd08267">
    <property type="entry name" value="MDR1"/>
    <property type="match status" value="1"/>
</dbReference>
<evidence type="ECO:0000313" key="3">
    <source>
        <dbReference type="Proteomes" id="UP000078544"/>
    </source>
</evidence>
<sequence>MAAPPDASSTMRAWQMASPGHVPSQLRLRTDVRRPQAKDLGRTDILSIVPYLVHDSSSSSSSNGGGGVPAQGGDVAGGGGGGGDVGGEAAAANTTTVFINSGSGGTGTYMIQIAKLLGCHVTVSCSTAKAPLCRSLGADAIIDYKTSDVVAELARRGRHVFDLVIDNVGYSPANLYAECTRARVMKPAAVFVVVTGNPLAIVSWLRPAFLGGGTNKMVMYLTRARRPDLDQLTRWLDDGKLRSVVDRTFAFEDAREAFAYLMQGSAAGKVVVRVAADLE</sequence>
<reference evidence="2 3" key="1">
    <citation type="journal article" date="2016" name="Genome Biol. Evol.">
        <title>Divergent and convergent evolution of fungal pathogenicity.</title>
        <authorList>
            <person name="Shang Y."/>
            <person name="Xiao G."/>
            <person name="Zheng P."/>
            <person name="Cen K."/>
            <person name="Zhan S."/>
            <person name="Wang C."/>
        </authorList>
    </citation>
    <scope>NUCLEOTIDE SEQUENCE [LARGE SCALE GENOMIC DNA]</scope>
    <source>
        <strain evidence="2 3">RCEF 2490</strain>
    </source>
</reference>
<feature type="region of interest" description="Disordered" evidence="1">
    <location>
        <begin position="1"/>
        <end position="35"/>
    </location>
</feature>
<dbReference type="STRING" id="1081109.A0A167Y501"/>
<dbReference type="InterPro" id="IPR052733">
    <property type="entry name" value="Chloroplast_QOR"/>
</dbReference>
<dbReference type="EMBL" id="AZGY01000020">
    <property type="protein sequence ID" value="KZZ90867.1"/>
    <property type="molecule type" value="Genomic_DNA"/>
</dbReference>
<dbReference type="Pfam" id="PF13602">
    <property type="entry name" value="ADH_zinc_N_2"/>
    <property type="match status" value="1"/>
</dbReference>
<dbReference type="Gene3D" id="3.40.50.720">
    <property type="entry name" value="NAD(P)-binding Rossmann-like Domain"/>
    <property type="match status" value="1"/>
</dbReference>
<gene>
    <name evidence="2" type="ORF">AAL_07093</name>
</gene>
<evidence type="ECO:0000313" key="2">
    <source>
        <dbReference type="EMBL" id="KZZ90867.1"/>
    </source>
</evidence>
<proteinExistence type="predicted"/>